<reference evidence="1 2" key="1">
    <citation type="submission" date="2024-04" db="EMBL/GenBank/DDBJ databases">
        <title>Albibacterium profundi sp. nov., isolated from sediment of the Challenger Deep of Mariana Trench.</title>
        <authorList>
            <person name="Wang Y."/>
        </authorList>
    </citation>
    <scope>NUCLEOTIDE SEQUENCE [LARGE SCALE GENOMIC DNA]</scope>
    <source>
        <strain evidence="1 2">RHL897</strain>
    </source>
</reference>
<dbReference type="EMBL" id="JBBVGT010000002">
    <property type="protein sequence ID" value="MFB5944867.1"/>
    <property type="molecule type" value="Genomic_DNA"/>
</dbReference>
<gene>
    <name evidence="1" type="ORF">WKR92_03375</name>
</gene>
<name>A0ABV5CBD7_9SPHI</name>
<proteinExistence type="predicted"/>
<comment type="caution">
    <text evidence="1">The sequence shown here is derived from an EMBL/GenBank/DDBJ whole genome shotgun (WGS) entry which is preliminary data.</text>
</comment>
<keyword evidence="2" id="KW-1185">Reference proteome</keyword>
<accession>A0ABV5CBD7</accession>
<protein>
    <recommendedName>
        <fullName evidence="3">Auto-transporter adhesin head GIN domain-containing protein</fullName>
    </recommendedName>
</protein>
<evidence type="ECO:0000313" key="1">
    <source>
        <dbReference type="EMBL" id="MFB5944867.1"/>
    </source>
</evidence>
<sequence>MKTSNKMLIGIAVALLVIPISTMVFSSLNGRVDYDEYRRGVAIESVKLDTEDKFLSTTKLEEFSNVKFSSDDYSYLHVHLVKSDEYGVKINRTTHGELSYEIDEERTLHISVPEVGSYYPTIFLFAPDIHHVEFDRVHIGALHTEQDSLSLFFNRMHPNETVIEENPNLTFLHLSLNNSDWTMRGSSPMFKQLESIEVELEDSSISFESDYYNEILIHANNSSFKIDPAKDSQAKIGRLTVNTLGKSTISLEERVRVDSLSGSISDSTLVKAPFYMMEKLVRR</sequence>
<evidence type="ECO:0000313" key="2">
    <source>
        <dbReference type="Proteomes" id="UP001580928"/>
    </source>
</evidence>
<dbReference type="Proteomes" id="UP001580928">
    <property type="component" value="Unassembled WGS sequence"/>
</dbReference>
<evidence type="ECO:0008006" key="3">
    <source>
        <dbReference type="Google" id="ProtNLM"/>
    </source>
</evidence>
<dbReference type="RefSeq" id="WP_375556426.1">
    <property type="nucleotide sequence ID" value="NZ_JBBVGT010000002.1"/>
</dbReference>
<organism evidence="1 2">
    <name type="scientific">Albibacterium profundi</name>
    <dbReference type="NCBI Taxonomy" id="3134906"/>
    <lineage>
        <taxon>Bacteria</taxon>
        <taxon>Pseudomonadati</taxon>
        <taxon>Bacteroidota</taxon>
        <taxon>Sphingobacteriia</taxon>
        <taxon>Sphingobacteriales</taxon>
        <taxon>Sphingobacteriaceae</taxon>
        <taxon>Albibacterium</taxon>
    </lineage>
</organism>